<proteinExistence type="inferred from homology"/>
<evidence type="ECO:0000256" key="1">
    <source>
        <dbReference type="ARBA" id="ARBA00023450"/>
    </source>
</evidence>
<evidence type="ECO:0000256" key="2">
    <source>
        <dbReference type="SAM" id="MobiDB-lite"/>
    </source>
</evidence>
<dbReference type="Pfam" id="PF02720">
    <property type="entry name" value="DUF222"/>
    <property type="match status" value="1"/>
</dbReference>
<sequence>MLEDRRTATGAEDAAVRPALEGAPIPGGVLRPAGPAGPTASTGLQGPREVRLLAPTFGPGQSWRVEDPRHAARRAAYRQAMADGAPLPMASVPDPPLSGVAAFVSAAPAAMRATKVVRPHARETFLGHLAESGWQAPDGVVMSEAARLIWDLGTAEGPALAAKYAALAALRHPADAADAADAGTGEAPGASAAGAPAEDDDDVNALVAAAALRIGVRRARHLVRDAHRALTSFPACYAQLADGRFPAGWFTRMLRDTRDLTEVARQGIDRLISSWDLRVSPERFEKRLRELVRWAEQLEEQERREQAEPPAPVERSVQIMDVGKGMSCLQVYGPAPEVASLARRLDVTARAVQAAQRAAVAAGDQEIPWDVDGLVAETGSVLRKDVLRYLLLTRAQLSADGVDIPRDRFRLVVTVPALTLLGRSEAPASLDGMTPLPADMARALAGTEDTWYRVLTDPCTGTFLPLPAQTYRPTAAMQEHLRLRHPRCAVPGCERCSSFASQCDHIEEFLDGGPTDIENLHWLCEHHHQQKTEGLLDPTRVRAAGPDAAGSWQPGTTRWLLGANRGQHVVIDERDDVDMIGAEASRWLVDHLRAHPDAPCDALCLSGARRDPLIDPADRSPGPDRDRSPDRAPEATEKRILELPAWSQHWPRLWRWLLSEDWRRLESPRILPLPPPTPPAIRCDACGHEHPAPVPAPVPIGSLARVDLTTIAEPPDGWGPQGPPPF</sequence>
<feature type="region of interest" description="Disordered" evidence="2">
    <location>
        <begin position="1"/>
        <end position="47"/>
    </location>
</feature>
<evidence type="ECO:0000259" key="3">
    <source>
        <dbReference type="Pfam" id="PF01844"/>
    </source>
</evidence>
<organism evidence="5 6">
    <name type="scientific">Brachybacterium hainanense</name>
    <dbReference type="NCBI Taxonomy" id="1541174"/>
    <lineage>
        <taxon>Bacteria</taxon>
        <taxon>Bacillati</taxon>
        <taxon>Actinomycetota</taxon>
        <taxon>Actinomycetes</taxon>
        <taxon>Micrococcales</taxon>
        <taxon>Dermabacteraceae</taxon>
        <taxon>Brachybacterium</taxon>
    </lineage>
</organism>
<feature type="compositionally biased region" description="Low complexity" evidence="2">
    <location>
        <begin position="179"/>
        <end position="196"/>
    </location>
</feature>
<feature type="region of interest" description="Disordered" evidence="2">
    <location>
        <begin position="611"/>
        <end position="636"/>
    </location>
</feature>
<dbReference type="InterPro" id="IPR002711">
    <property type="entry name" value="HNH"/>
</dbReference>
<name>A0ABV6R693_9MICO</name>
<dbReference type="InterPro" id="IPR003870">
    <property type="entry name" value="DUF222"/>
</dbReference>
<evidence type="ECO:0000313" key="5">
    <source>
        <dbReference type="EMBL" id="MFC0672497.1"/>
    </source>
</evidence>
<keyword evidence="6" id="KW-1185">Reference proteome</keyword>
<comment type="caution">
    <text evidence="5">The sequence shown here is derived from an EMBL/GenBank/DDBJ whole genome shotgun (WGS) entry which is preliminary data.</text>
</comment>
<protein>
    <submittedName>
        <fullName evidence="5">DUF222 domain-containing protein</fullName>
    </submittedName>
</protein>
<dbReference type="Gene3D" id="1.10.30.50">
    <property type="match status" value="1"/>
</dbReference>
<feature type="domain" description="HNH" evidence="3">
    <location>
        <begin position="493"/>
        <end position="533"/>
    </location>
</feature>
<feature type="region of interest" description="Disordered" evidence="2">
    <location>
        <begin position="179"/>
        <end position="198"/>
    </location>
</feature>
<dbReference type="RefSeq" id="WP_376977320.1">
    <property type="nucleotide sequence ID" value="NZ_JBHLSV010000001.1"/>
</dbReference>
<evidence type="ECO:0000259" key="4">
    <source>
        <dbReference type="Pfam" id="PF02720"/>
    </source>
</evidence>
<feature type="domain" description="DUF222" evidence="4">
    <location>
        <begin position="196"/>
        <end position="484"/>
    </location>
</feature>
<dbReference type="InterPro" id="IPR003615">
    <property type="entry name" value="HNH_nuc"/>
</dbReference>
<dbReference type="CDD" id="cd00085">
    <property type="entry name" value="HNHc"/>
    <property type="match status" value="1"/>
</dbReference>
<accession>A0ABV6R693</accession>
<dbReference type="Proteomes" id="UP001589793">
    <property type="component" value="Unassembled WGS sequence"/>
</dbReference>
<dbReference type="Pfam" id="PF01844">
    <property type="entry name" value="HNH"/>
    <property type="match status" value="1"/>
</dbReference>
<comment type="similarity">
    <text evidence="1">Belongs to the Rv1128c/1148c/1588c/1702c/1945/3466 family.</text>
</comment>
<dbReference type="EMBL" id="JBHLSV010000001">
    <property type="protein sequence ID" value="MFC0672497.1"/>
    <property type="molecule type" value="Genomic_DNA"/>
</dbReference>
<evidence type="ECO:0000313" key="6">
    <source>
        <dbReference type="Proteomes" id="UP001589793"/>
    </source>
</evidence>
<gene>
    <name evidence="5" type="ORF">ACFFF6_00855</name>
</gene>
<reference evidence="5 6" key="1">
    <citation type="submission" date="2024-09" db="EMBL/GenBank/DDBJ databases">
        <authorList>
            <person name="Sun Q."/>
            <person name="Mori K."/>
        </authorList>
    </citation>
    <scope>NUCLEOTIDE SEQUENCE [LARGE SCALE GENOMIC DNA]</scope>
    <source>
        <strain evidence="5 6">CICC 10874</strain>
    </source>
</reference>